<dbReference type="OrthoDB" id="9801717at2"/>
<feature type="domain" description="Tyr recombinase" evidence="10">
    <location>
        <begin position="121"/>
        <end position="319"/>
    </location>
</feature>
<dbReference type="PANTHER" id="PTHR30349:SF77">
    <property type="entry name" value="TYROSINE RECOMBINASE XERC"/>
    <property type="match status" value="1"/>
</dbReference>
<keyword evidence="5" id="KW-0229">DNA integration</keyword>
<evidence type="ECO:0000256" key="3">
    <source>
        <dbReference type="ARBA" id="ARBA00022618"/>
    </source>
</evidence>
<evidence type="ECO:0000256" key="1">
    <source>
        <dbReference type="ARBA" id="ARBA00004496"/>
    </source>
</evidence>
<evidence type="ECO:0000256" key="9">
    <source>
        <dbReference type="PROSITE-ProRule" id="PRU01248"/>
    </source>
</evidence>
<dbReference type="InterPro" id="IPR002104">
    <property type="entry name" value="Integrase_catalytic"/>
</dbReference>
<dbReference type="Gene3D" id="1.10.443.10">
    <property type="entry name" value="Intergrase catalytic core"/>
    <property type="match status" value="1"/>
</dbReference>
<dbReference type="Proteomes" id="UP000321578">
    <property type="component" value="Unassembled WGS sequence"/>
</dbReference>
<name>A0A5C6ZIE6_9FLAO</name>
<dbReference type="RefSeq" id="WP_147086347.1">
    <property type="nucleotide sequence ID" value="NZ_VORM01000008.1"/>
</dbReference>
<dbReference type="EMBL" id="VORO01000008">
    <property type="protein sequence ID" value="TXD89264.1"/>
    <property type="molecule type" value="Genomic_DNA"/>
</dbReference>
<evidence type="ECO:0000259" key="10">
    <source>
        <dbReference type="PROSITE" id="PS51898"/>
    </source>
</evidence>
<keyword evidence="2" id="KW-0963">Cytoplasm</keyword>
<organism evidence="12 14">
    <name type="scientific">Subsaximicrobium wynnwilliamsii</name>
    <dbReference type="NCBI Taxonomy" id="291179"/>
    <lineage>
        <taxon>Bacteria</taxon>
        <taxon>Pseudomonadati</taxon>
        <taxon>Bacteroidota</taxon>
        <taxon>Flavobacteriia</taxon>
        <taxon>Flavobacteriales</taxon>
        <taxon>Flavobacteriaceae</taxon>
        <taxon>Subsaximicrobium</taxon>
    </lineage>
</organism>
<proteinExistence type="predicted"/>
<feature type="domain" description="Core-binding (CB)" evidence="11">
    <location>
        <begin position="9"/>
        <end position="101"/>
    </location>
</feature>
<evidence type="ECO:0000256" key="4">
    <source>
        <dbReference type="ARBA" id="ARBA00022829"/>
    </source>
</evidence>
<comment type="caution">
    <text evidence="12">The sequence shown here is derived from an EMBL/GenBank/DDBJ whole genome shotgun (WGS) entry which is preliminary data.</text>
</comment>
<evidence type="ECO:0000256" key="5">
    <source>
        <dbReference type="ARBA" id="ARBA00022908"/>
    </source>
</evidence>
<evidence type="ECO:0000256" key="8">
    <source>
        <dbReference type="ARBA" id="ARBA00023306"/>
    </source>
</evidence>
<keyword evidence="8" id="KW-0131">Cell cycle</keyword>
<keyword evidence="3" id="KW-0132">Cell division</keyword>
<reference evidence="12 14" key="1">
    <citation type="submission" date="2019-08" db="EMBL/GenBank/DDBJ databases">
        <title>Genomes of Subsaximicrobium wynnwilliamsii strains.</title>
        <authorList>
            <person name="Bowman J.P."/>
        </authorList>
    </citation>
    <scope>NUCLEOTIDE SEQUENCE [LARGE SCALE GENOMIC DNA]</scope>
    <source>
        <strain evidence="12 14">2-80-2</strain>
    </source>
</reference>
<sequence length="319" mass="37708">MKKLILKNESFQYIEKSFREWLDILGYAESTVYNLPNHIRELFYYLEQNNINNINQLDNQIIKDHYNNLKLRSNDRKGGALSNGSLNKQLQALYKFTEYLRQSGRMILPTLNIDWENDDTKHIEILTTEEIQQLYKATQHYPKNIKYTKPHYFFEAIALRDCAMLTVFYGCGLRRNEGYHLTVDDINFDKQILHVRKGKANKERLVPFNKTNSKYLQDYVYDGRINLIKDKRESAFFINERGKQLSSQSMSIRLKLLQQRTDDLQLQEKNVRLHVLRHSIATHLLSNGMPLENISRFLGHNSLESTQVYTHLVNQEDGN</sequence>
<dbReference type="Pfam" id="PF00589">
    <property type="entry name" value="Phage_integrase"/>
    <property type="match status" value="1"/>
</dbReference>
<dbReference type="EMBL" id="VORO01000008">
    <property type="protein sequence ID" value="TXD89269.1"/>
    <property type="molecule type" value="Genomic_DNA"/>
</dbReference>
<evidence type="ECO:0000256" key="6">
    <source>
        <dbReference type="ARBA" id="ARBA00023125"/>
    </source>
</evidence>
<dbReference type="PROSITE" id="PS51898">
    <property type="entry name" value="TYR_RECOMBINASE"/>
    <property type="match status" value="1"/>
</dbReference>
<comment type="subcellular location">
    <subcellularLocation>
        <location evidence="1">Cytoplasm</location>
    </subcellularLocation>
</comment>
<keyword evidence="7" id="KW-0233">DNA recombination</keyword>
<dbReference type="GO" id="GO:0005737">
    <property type="term" value="C:cytoplasm"/>
    <property type="evidence" value="ECO:0007669"/>
    <property type="project" value="UniProtKB-SubCell"/>
</dbReference>
<evidence type="ECO:0000313" key="12">
    <source>
        <dbReference type="EMBL" id="TXD89264.1"/>
    </source>
</evidence>
<dbReference type="PANTHER" id="PTHR30349">
    <property type="entry name" value="PHAGE INTEGRASE-RELATED"/>
    <property type="match status" value="1"/>
</dbReference>
<keyword evidence="14" id="KW-1185">Reference proteome</keyword>
<accession>A0A5C6ZIE6</accession>
<dbReference type="InterPro" id="IPR011010">
    <property type="entry name" value="DNA_brk_join_enz"/>
</dbReference>
<protein>
    <submittedName>
        <fullName evidence="12">Tyrosine-type recombinase/integrase</fullName>
    </submittedName>
</protein>
<keyword evidence="6 9" id="KW-0238">DNA-binding</keyword>
<dbReference type="InterPro" id="IPR010998">
    <property type="entry name" value="Integrase_recombinase_N"/>
</dbReference>
<dbReference type="InterPro" id="IPR050090">
    <property type="entry name" value="Tyrosine_recombinase_XerCD"/>
</dbReference>
<dbReference type="AlphaFoldDB" id="A0A5C6ZIE6"/>
<dbReference type="Gene3D" id="1.10.150.130">
    <property type="match status" value="1"/>
</dbReference>
<dbReference type="GO" id="GO:0051301">
    <property type="term" value="P:cell division"/>
    <property type="evidence" value="ECO:0007669"/>
    <property type="project" value="UniProtKB-KW"/>
</dbReference>
<dbReference type="SUPFAM" id="SSF56349">
    <property type="entry name" value="DNA breaking-rejoining enzymes"/>
    <property type="match status" value="1"/>
</dbReference>
<evidence type="ECO:0000256" key="2">
    <source>
        <dbReference type="ARBA" id="ARBA00022490"/>
    </source>
</evidence>
<dbReference type="PROSITE" id="PS51900">
    <property type="entry name" value="CB"/>
    <property type="match status" value="1"/>
</dbReference>
<evidence type="ECO:0000313" key="13">
    <source>
        <dbReference type="EMBL" id="TXD89269.1"/>
    </source>
</evidence>
<dbReference type="InterPro" id="IPR013762">
    <property type="entry name" value="Integrase-like_cat_sf"/>
</dbReference>
<dbReference type="GO" id="GO:0006310">
    <property type="term" value="P:DNA recombination"/>
    <property type="evidence" value="ECO:0007669"/>
    <property type="project" value="UniProtKB-KW"/>
</dbReference>
<evidence type="ECO:0000256" key="7">
    <source>
        <dbReference type="ARBA" id="ARBA00023172"/>
    </source>
</evidence>
<evidence type="ECO:0000313" key="14">
    <source>
        <dbReference type="Proteomes" id="UP000321578"/>
    </source>
</evidence>
<evidence type="ECO:0000259" key="11">
    <source>
        <dbReference type="PROSITE" id="PS51900"/>
    </source>
</evidence>
<dbReference type="GO" id="GO:0007059">
    <property type="term" value="P:chromosome segregation"/>
    <property type="evidence" value="ECO:0007669"/>
    <property type="project" value="UniProtKB-KW"/>
</dbReference>
<gene>
    <name evidence="12" type="ORF">ESY86_09490</name>
    <name evidence="13" type="ORF">ESY86_09515</name>
</gene>
<dbReference type="GO" id="GO:0003677">
    <property type="term" value="F:DNA binding"/>
    <property type="evidence" value="ECO:0007669"/>
    <property type="project" value="UniProtKB-UniRule"/>
</dbReference>
<dbReference type="GO" id="GO:0015074">
    <property type="term" value="P:DNA integration"/>
    <property type="evidence" value="ECO:0007669"/>
    <property type="project" value="UniProtKB-KW"/>
</dbReference>
<dbReference type="InterPro" id="IPR044068">
    <property type="entry name" value="CB"/>
</dbReference>
<keyword evidence="4" id="KW-0159">Chromosome partition</keyword>